<dbReference type="EC" id="2.4.1.-" evidence="10"/>
<reference evidence="11" key="1">
    <citation type="submission" date="2021-10" db="EMBL/GenBank/DDBJ databases">
        <title>De novo Genome Assembly of Clathrus columnatus (Basidiomycota, Fungi) Using Illumina and Nanopore Sequence Data.</title>
        <authorList>
            <person name="Ogiso-Tanaka E."/>
            <person name="Itagaki H."/>
            <person name="Hosoya T."/>
            <person name="Hosaka K."/>
        </authorList>
    </citation>
    <scope>NUCLEOTIDE SEQUENCE</scope>
    <source>
        <strain evidence="11">MO-923</strain>
    </source>
</reference>
<dbReference type="EMBL" id="BPWL01000003">
    <property type="protein sequence ID" value="GJJ08033.1"/>
    <property type="molecule type" value="Genomic_DNA"/>
</dbReference>
<dbReference type="Gene3D" id="3.90.550.50">
    <property type="match status" value="1"/>
</dbReference>
<keyword evidence="4" id="KW-0808">Transferase</keyword>
<evidence type="ECO:0000256" key="4">
    <source>
        <dbReference type="ARBA" id="ARBA00022679"/>
    </source>
</evidence>
<evidence type="ECO:0000256" key="10">
    <source>
        <dbReference type="RuleBase" id="RU363063"/>
    </source>
</evidence>
<evidence type="ECO:0000256" key="8">
    <source>
        <dbReference type="ARBA" id="ARBA00023034"/>
    </source>
</evidence>
<evidence type="ECO:0000256" key="3">
    <source>
        <dbReference type="ARBA" id="ARBA00022676"/>
    </source>
</evidence>
<evidence type="ECO:0000256" key="1">
    <source>
        <dbReference type="ARBA" id="ARBA00004323"/>
    </source>
</evidence>
<dbReference type="GO" id="GO:0016758">
    <property type="term" value="F:hexosyltransferase activity"/>
    <property type="evidence" value="ECO:0007669"/>
    <property type="project" value="InterPro"/>
</dbReference>
<keyword evidence="9" id="KW-0472">Membrane</keyword>
<dbReference type="GO" id="GO:0000139">
    <property type="term" value="C:Golgi membrane"/>
    <property type="evidence" value="ECO:0007669"/>
    <property type="project" value="UniProtKB-SubCell"/>
</dbReference>
<keyword evidence="12" id="KW-1185">Reference proteome</keyword>
<dbReference type="InterPro" id="IPR002659">
    <property type="entry name" value="Glyco_trans_31"/>
</dbReference>
<evidence type="ECO:0000256" key="9">
    <source>
        <dbReference type="ARBA" id="ARBA00023136"/>
    </source>
</evidence>
<comment type="caution">
    <text evidence="11">The sequence shown here is derived from an EMBL/GenBank/DDBJ whole genome shotgun (WGS) entry which is preliminary data.</text>
</comment>
<gene>
    <name evidence="11" type="ORF">Clacol_002240</name>
</gene>
<keyword evidence="6" id="KW-0735">Signal-anchor</keyword>
<evidence type="ECO:0000313" key="11">
    <source>
        <dbReference type="EMBL" id="GJJ08033.1"/>
    </source>
</evidence>
<dbReference type="PANTHER" id="PTHR11214">
    <property type="entry name" value="BETA-1,3-N-ACETYLGLUCOSAMINYLTRANSFERASE"/>
    <property type="match status" value="1"/>
</dbReference>
<sequence>MCCCSFSKTEKTELDPKIFTFDKEPRPSWMDSPPTQPPLSLRVAVLSHPKEVQRRQLIRDNIFKGVRRNEIQIDYRFLVGLPADGNYFSKKKVEKLREEGKEHGDLVIVEIKEAFDRVSEKRFAALKWANSFSNASYDYFMNLDSDTFVRFGSLARRLPTVLKDKNVNPKEHPIIIARMRPHWWHWVTTVSDKNQDSTDQDLRLDGPWYSYPIGIGYMLRCSLNLSQVAVRFQTSRSSSLVKSMVTTRVPLPHHIHYPNDDVMIGSWISSLKTFPDPKHTFRVSRQHDWNLDTTISPQPLHPNIIDTLIVNDIGGWHDYPGRANVKEIGGSVGWNSVCIHHVKEDEIKLFRRVSEFQGDWEEQGSGSS</sequence>
<dbReference type="Proteomes" id="UP001050691">
    <property type="component" value="Unassembled WGS sequence"/>
</dbReference>
<evidence type="ECO:0000256" key="6">
    <source>
        <dbReference type="ARBA" id="ARBA00022968"/>
    </source>
</evidence>
<evidence type="ECO:0000313" key="12">
    <source>
        <dbReference type="Proteomes" id="UP001050691"/>
    </source>
</evidence>
<keyword evidence="8 10" id="KW-0333">Golgi apparatus</keyword>
<keyword evidence="5" id="KW-0812">Transmembrane</keyword>
<comment type="similarity">
    <text evidence="2 10">Belongs to the glycosyltransferase 31 family.</text>
</comment>
<comment type="subcellular location">
    <subcellularLocation>
        <location evidence="1 10">Golgi apparatus membrane</location>
        <topology evidence="1 10">Single-pass type II membrane protein</topology>
    </subcellularLocation>
</comment>
<proteinExistence type="inferred from homology"/>
<keyword evidence="7" id="KW-1133">Transmembrane helix</keyword>
<accession>A0AAV5A497</accession>
<dbReference type="Pfam" id="PF01762">
    <property type="entry name" value="Galactosyl_T"/>
    <property type="match status" value="1"/>
</dbReference>
<evidence type="ECO:0000256" key="7">
    <source>
        <dbReference type="ARBA" id="ARBA00022989"/>
    </source>
</evidence>
<organism evidence="11 12">
    <name type="scientific">Clathrus columnatus</name>
    <dbReference type="NCBI Taxonomy" id="1419009"/>
    <lineage>
        <taxon>Eukaryota</taxon>
        <taxon>Fungi</taxon>
        <taxon>Dikarya</taxon>
        <taxon>Basidiomycota</taxon>
        <taxon>Agaricomycotina</taxon>
        <taxon>Agaricomycetes</taxon>
        <taxon>Phallomycetidae</taxon>
        <taxon>Phallales</taxon>
        <taxon>Clathraceae</taxon>
        <taxon>Clathrus</taxon>
    </lineage>
</organism>
<keyword evidence="3 10" id="KW-0328">Glycosyltransferase</keyword>
<evidence type="ECO:0000256" key="5">
    <source>
        <dbReference type="ARBA" id="ARBA00022692"/>
    </source>
</evidence>
<protein>
    <recommendedName>
        <fullName evidence="10">Hexosyltransferase</fullName>
        <ecNumber evidence="10">2.4.1.-</ecNumber>
    </recommendedName>
</protein>
<evidence type="ECO:0000256" key="2">
    <source>
        <dbReference type="ARBA" id="ARBA00008661"/>
    </source>
</evidence>
<dbReference type="AlphaFoldDB" id="A0AAV5A497"/>
<name>A0AAV5A497_9AGAM</name>